<dbReference type="Gene3D" id="1.10.357.10">
    <property type="entry name" value="Tetracycline Repressor, domain 2"/>
    <property type="match status" value="1"/>
</dbReference>
<dbReference type="OrthoDB" id="7223515at2"/>
<evidence type="ECO:0000256" key="3">
    <source>
        <dbReference type="SAM" id="Phobius"/>
    </source>
</evidence>
<dbReference type="InterPro" id="IPR001647">
    <property type="entry name" value="HTH_TetR"/>
</dbReference>
<protein>
    <submittedName>
        <fullName evidence="5">TetR family transcriptional regulator</fullName>
    </submittedName>
</protein>
<keyword evidence="1 2" id="KW-0238">DNA-binding</keyword>
<gene>
    <name evidence="5" type="ORF">GRI75_05775</name>
</gene>
<dbReference type="GO" id="GO:0003677">
    <property type="term" value="F:DNA binding"/>
    <property type="evidence" value="ECO:0007669"/>
    <property type="project" value="UniProtKB-UniRule"/>
</dbReference>
<keyword evidence="3" id="KW-0812">Transmembrane</keyword>
<keyword evidence="3" id="KW-1133">Transmembrane helix</keyword>
<dbReference type="AlphaFoldDB" id="A0A6I4UTQ0"/>
<keyword evidence="6" id="KW-1185">Reference proteome</keyword>
<sequence>MTNGIAAHRAPQQKRSLAATQRMLEAGRELLNDRDIDQISVQDIVRVAGTSVGSFYHNFGTKDRFFATLVQEMATNREAIAMANFAGTPFDQLAKILVHGAVENHRRYQGLLRSTIRQHLSGSPVWEPITVMGQHITEEYIRRLELHLERPLKAREKERVAFAFVWLYGILAQSVLGLNTLSAYRIPDELFEEETTHIFSSLLQRAVPEKPVRSRPR</sequence>
<dbReference type="RefSeq" id="WP_160745981.1">
    <property type="nucleotide sequence ID" value="NZ_WTYK01000002.1"/>
</dbReference>
<feature type="DNA-binding region" description="H-T-H motif" evidence="2">
    <location>
        <begin position="40"/>
        <end position="59"/>
    </location>
</feature>
<dbReference type="PROSITE" id="PS50977">
    <property type="entry name" value="HTH_TETR_2"/>
    <property type="match status" value="1"/>
</dbReference>
<organism evidence="5 6">
    <name type="scientific">Croceibacterium soli</name>
    <dbReference type="NCBI Taxonomy" id="1739690"/>
    <lineage>
        <taxon>Bacteria</taxon>
        <taxon>Pseudomonadati</taxon>
        <taxon>Pseudomonadota</taxon>
        <taxon>Alphaproteobacteria</taxon>
        <taxon>Sphingomonadales</taxon>
        <taxon>Erythrobacteraceae</taxon>
        <taxon>Croceibacterium</taxon>
    </lineage>
</organism>
<evidence type="ECO:0000313" key="5">
    <source>
        <dbReference type="EMBL" id="MXP41154.1"/>
    </source>
</evidence>
<dbReference type="SUPFAM" id="SSF46689">
    <property type="entry name" value="Homeodomain-like"/>
    <property type="match status" value="1"/>
</dbReference>
<dbReference type="PANTHER" id="PTHR43479">
    <property type="entry name" value="ACREF/ENVCD OPERON REPRESSOR-RELATED"/>
    <property type="match status" value="1"/>
</dbReference>
<dbReference type="InterPro" id="IPR050624">
    <property type="entry name" value="HTH-type_Tx_Regulator"/>
</dbReference>
<reference evidence="5 6" key="1">
    <citation type="submission" date="2019-12" db="EMBL/GenBank/DDBJ databases">
        <title>Genomic-based taxomic classification of the family Erythrobacteraceae.</title>
        <authorList>
            <person name="Xu L."/>
        </authorList>
    </citation>
    <scope>NUCLEOTIDE SEQUENCE [LARGE SCALE GENOMIC DNA]</scope>
    <source>
        <strain evidence="5 6">MCCC 1K02066</strain>
    </source>
</reference>
<dbReference type="EMBL" id="WTYK01000002">
    <property type="protein sequence ID" value="MXP41154.1"/>
    <property type="molecule type" value="Genomic_DNA"/>
</dbReference>
<name>A0A6I4UTQ0_9SPHN</name>
<dbReference type="InterPro" id="IPR009057">
    <property type="entry name" value="Homeodomain-like_sf"/>
</dbReference>
<proteinExistence type="predicted"/>
<evidence type="ECO:0000259" key="4">
    <source>
        <dbReference type="PROSITE" id="PS50977"/>
    </source>
</evidence>
<feature type="transmembrane region" description="Helical" evidence="3">
    <location>
        <begin position="160"/>
        <end position="181"/>
    </location>
</feature>
<comment type="caution">
    <text evidence="5">The sequence shown here is derived from an EMBL/GenBank/DDBJ whole genome shotgun (WGS) entry which is preliminary data.</text>
</comment>
<accession>A0A6I4UTQ0</accession>
<dbReference type="Pfam" id="PF00440">
    <property type="entry name" value="TetR_N"/>
    <property type="match status" value="1"/>
</dbReference>
<keyword evidence="3" id="KW-0472">Membrane</keyword>
<dbReference type="Proteomes" id="UP000469159">
    <property type="component" value="Unassembled WGS sequence"/>
</dbReference>
<feature type="domain" description="HTH tetR-type" evidence="4">
    <location>
        <begin position="17"/>
        <end position="77"/>
    </location>
</feature>
<dbReference type="PANTHER" id="PTHR43479:SF11">
    <property type="entry name" value="ACREF_ENVCD OPERON REPRESSOR-RELATED"/>
    <property type="match status" value="1"/>
</dbReference>
<evidence type="ECO:0000256" key="2">
    <source>
        <dbReference type="PROSITE-ProRule" id="PRU00335"/>
    </source>
</evidence>
<evidence type="ECO:0000256" key="1">
    <source>
        <dbReference type="ARBA" id="ARBA00023125"/>
    </source>
</evidence>
<evidence type="ECO:0000313" key="6">
    <source>
        <dbReference type="Proteomes" id="UP000469159"/>
    </source>
</evidence>